<feature type="domain" description="Retrotransposon gag" evidence="2">
    <location>
        <begin position="140"/>
        <end position="219"/>
    </location>
</feature>
<dbReference type="InterPro" id="IPR005162">
    <property type="entry name" value="Retrotrans_gag_dom"/>
</dbReference>
<accession>A0A6P5MY76</accession>
<evidence type="ECO:0000256" key="1">
    <source>
        <dbReference type="SAM" id="MobiDB-lite"/>
    </source>
</evidence>
<reference evidence="3" key="1">
    <citation type="journal article" date="2016" name="Nat. Genet.">
        <title>The genome sequences of Arachis duranensis and Arachis ipaensis, the diploid ancestors of cultivated peanut.</title>
        <authorList>
            <person name="Bertioli D.J."/>
            <person name="Cannon S.B."/>
            <person name="Froenicke L."/>
            <person name="Huang G."/>
            <person name="Farmer A.D."/>
            <person name="Cannon E.K."/>
            <person name="Liu X."/>
            <person name="Gao D."/>
            <person name="Clevenger J."/>
            <person name="Dash S."/>
            <person name="Ren L."/>
            <person name="Moretzsohn M.C."/>
            <person name="Shirasawa K."/>
            <person name="Huang W."/>
            <person name="Vidigal B."/>
            <person name="Abernathy B."/>
            <person name="Chu Y."/>
            <person name="Niederhuth C.E."/>
            <person name="Umale P."/>
            <person name="Araujo A.C."/>
            <person name="Kozik A."/>
            <person name="Kim K.D."/>
            <person name="Burow M.D."/>
            <person name="Varshney R.K."/>
            <person name="Wang X."/>
            <person name="Zhang X."/>
            <person name="Barkley N."/>
            <person name="Guimaraes P.M."/>
            <person name="Isobe S."/>
            <person name="Guo B."/>
            <person name="Liao B."/>
            <person name="Stalker H.T."/>
            <person name="Schmitz R.J."/>
            <person name="Scheffler B.E."/>
            <person name="Leal-Bertioli S.C."/>
            <person name="Xun X."/>
            <person name="Jackson S.A."/>
            <person name="Michelmore R."/>
            <person name="Ozias-Akins P."/>
        </authorList>
    </citation>
    <scope>NUCLEOTIDE SEQUENCE [LARGE SCALE GENOMIC DNA]</scope>
    <source>
        <strain evidence="3">cv. V14167</strain>
    </source>
</reference>
<gene>
    <name evidence="4" type="primary">LOC110276757</name>
</gene>
<organism evidence="3 4">
    <name type="scientific">Arachis duranensis</name>
    <name type="common">Wild peanut</name>
    <dbReference type="NCBI Taxonomy" id="130453"/>
    <lineage>
        <taxon>Eukaryota</taxon>
        <taxon>Viridiplantae</taxon>
        <taxon>Streptophyta</taxon>
        <taxon>Embryophyta</taxon>
        <taxon>Tracheophyta</taxon>
        <taxon>Spermatophyta</taxon>
        <taxon>Magnoliopsida</taxon>
        <taxon>eudicotyledons</taxon>
        <taxon>Gunneridae</taxon>
        <taxon>Pentapetalae</taxon>
        <taxon>rosids</taxon>
        <taxon>fabids</taxon>
        <taxon>Fabales</taxon>
        <taxon>Fabaceae</taxon>
        <taxon>Papilionoideae</taxon>
        <taxon>50 kb inversion clade</taxon>
        <taxon>dalbergioids sensu lato</taxon>
        <taxon>Dalbergieae</taxon>
        <taxon>Pterocarpus clade</taxon>
        <taxon>Arachis</taxon>
    </lineage>
</organism>
<evidence type="ECO:0000259" key="2">
    <source>
        <dbReference type="Pfam" id="PF03732"/>
    </source>
</evidence>
<dbReference type="PANTHER" id="PTHR33223:SF11">
    <property type="entry name" value="ELEMENT PROTEIN, PUTATIVE-RELATED"/>
    <property type="match status" value="1"/>
</dbReference>
<feature type="region of interest" description="Disordered" evidence="1">
    <location>
        <begin position="57"/>
        <end position="78"/>
    </location>
</feature>
<name>A0A6P5MY76_ARADU</name>
<proteinExistence type="predicted"/>
<dbReference type="GeneID" id="110276757"/>
<evidence type="ECO:0000313" key="4">
    <source>
        <dbReference type="RefSeq" id="XP_020989525.1"/>
    </source>
</evidence>
<dbReference type="AlphaFoldDB" id="A0A6P5MY76"/>
<dbReference type="Proteomes" id="UP000515211">
    <property type="component" value="Chromosome 10"/>
</dbReference>
<dbReference type="KEGG" id="adu:110276757"/>
<keyword evidence="3" id="KW-1185">Reference proteome</keyword>
<sequence>MRSSGEGTKNTPPPLLRGWDEVYGGSGSVGGFSGKRNGLFLLSSLCLLSLDQMSSRGSERDIRRGNPEVEPVQGCRGGNLSASTSNISRYYRSMTLTDFLKNGPPRFNGNANALEADQWFREVERFLYTQHVPEVQSMEIVTHVLEGDAHNWWQELCHTLQLELTDVPWHRFKTEFYGRYFLHAFRIAKELELMQLKQKDMSVADYTREFDNLCRFSKTCQGNPADYEKWKCAQYEKGLRRDIFNHVYPQELTNFTELVKKSQLVEDRCLKWTLLQESFGETAPEEPHRAELRICFRYRAPGHMSMDCPHGRAANAGWP</sequence>
<protein>
    <submittedName>
        <fullName evidence="4">Uncharacterized protein LOC110276757</fullName>
    </submittedName>
</protein>
<reference evidence="4" key="2">
    <citation type="submission" date="2025-08" db="UniProtKB">
        <authorList>
            <consortium name="RefSeq"/>
        </authorList>
    </citation>
    <scope>IDENTIFICATION</scope>
    <source>
        <tissue evidence="4">Whole plant</tissue>
    </source>
</reference>
<dbReference type="Pfam" id="PF03732">
    <property type="entry name" value="Retrotrans_gag"/>
    <property type="match status" value="1"/>
</dbReference>
<dbReference type="RefSeq" id="XP_020989525.1">
    <property type="nucleotide sequence ID" value="XM_021133866.1"/>
</dbReference>
<dbReference type="PANTHER" id="PTHR33223">
    <property type="entry name" value="CCHC-TYPE DOMAIN-CONTAINING PROTEIN"/>
    <property type="match status" value="1"/>
</dbReference>
<feature type="compositionally biased region" description="Basic and acidic residues" evidence="1">
    <location>
        <begin position="57"/>
        <end position="67"/>
    </location>
</feature>
<evidence type="ECO:0000313" key="3">
    <source>
        <dbReference type="Proteomes" id="UP000515211"/>
    </source>
</evidence>